<reference evidence="1 2" key="2">
    <citation type="journal article" date="2022" name="Mol. Ecol. Resour.">
        <title>The genomes of chicory, endive, great burdock and yacon provide insights into Asteraceae paleo-polyploidization history and plant inulin production.</title>
        <authorList>
            <person name="Fan W."/>
            <person name="Wang S."/>
            <person name="Wang H."/>
            <person name="Wang A."/>
            <person name="Jiang F."/>
            <person name="Liu H."/>
            <person name="Zhao H."/>
            <person name="Xu D."/>
            <person name="Zhang Y."/>
        </authorList>
    </citation>
    <scope>NUCLEOTIDE SEQUENCE [LARGE SCALE GENOMIC DNA]</scope>
    <source>
        <strain evidence="2">cv. Niubang</strain>
    </source>
</reference>
<accession>A0ACB8XNX3</accession>
<evidence type="ECO:0000313" key="2">
    <source>
        <dbReference type="Proteomes" id="UP001055879"/>
    </source>
</evidence>
<proteinExistence type="predicted"/>
<gene>
    <name evidence="1" type="ORF">L6452_40751</name>
</gene>
<protein>
    <submittedName>
        <fullName evidence="1">Uncharacterized protein</fullName>
    </submittedName>
</protein>
<dbReference type="EMBL" id="CM042062">
    <property type="protein sequence ID" value="KAI3669515.1"/>
    <property type="molecule type" value="Genomic_DNA"/>
</dbReference>
<evidence type="ECO:0000313" key="1">
    <source>
        <dbReference type="EMBL" id="KAI3669515.1"/>
    </source>
</evidence>
<comment type="caution">
    <text evidence="1">The sequence shown here is derived from an EMBL/GenBank/DDBJ whole genome shotgun (WGS) entry which is preliminary data.</text>
</comment>
<sequence length="108" mass="12486">MDRDTVPQSLKLSNNGDEDAKKNLDIQLWDNPDFFDTDLSPYQVDEEICNDVNVGEDDSLHDDLSHGFDDEQGDEKDVLKQNDEKGDRSLRFHILSTVYSFYENVIPF</sequence>
<name>A0ACB8XNX3_ARCLA</name>
<organism evidence="1 2">
    <name type="scientific">Arctium lappa</name>
    <name type="common">Greater burdock</name>
    <name type="synonym">Lappa major</name>
    <dbReference type="NCBI Taxonomy" id="4217"/>
    <lineage>
        <taxon>Eukaryota</taxon>
        <taxon>Viridiplantae</taxon>
        <taxon>Streptophyta</taxon>
        <taxon>Embryophyta</taxon>
        <taxon>Tracheophyta</taxon>
        <taxon>Spermatophyta</taxon>
        <taxon>Magnoliopsida</taxon>
        <taxon>eudicotyledons</taxon>
        <taxon>Gunneridae</taxon>
        <taxon>Pentapetalae</taxon>
        <taxon>asterids</taxon>
        <taxon>campanulids</taxon>
        <taxon>Asterales</taxon>
        <taxon>Asteraceae</taxon>
        <taxon>Carduoideae</taxon>
        <taxon>Cardueae</taxon>
        <taxon>Arctiinae</taxon>
        <taxon>Arctium</taxon>
    </lineage>
</organism>
<dbReference type="Proteomes" id="UP001055879">
    <property type="component" value="Linkage Group LG16"/>
</dbReference>
<keyword evidence="2" id="KW-1185">Reference proteome</keyword>
<reference evidence="2" key="1">
    <citation type="journal article" date="2022" name="Mol. Ecol. Resour.">
        <title>The genomes of chicory, endive, great burdock and yacon provide insights into Asteraceae palaeo-polyploidization history and plant inulin production.</title>
        <authorList>
            <person name="Fan W."/>
            <person name="Wang S."/>
            <person name="Wang H."/>
            <person name="Wang A."/>
            <person name="Jiang F."/>
            <person name="Liu H."/>
            <person name="Zhao H."/>
            <person name="Xu D."/>
            <person name="Zhang Y."/>
        </authorList>
    </citation>
    <scope>NUCLEOTIDE SEQUENCE [LARGE SCALE GENOMIC DNA]</scope>
    <source>
        <strain evidence="2">cv. Niubang</strain>
    </source>
</reference>